<evidence type="ECO:0000256" key="1">
    <source>
        <dbReference type="SAM" id="MobiDB-lite"/>
    </source>
</evidence>
<proteinExistence type="predicted"/>
<protein>
    <submittedName>
        <fullName evidence="2">Uncharacterized protein</fullName>
    </submittedName>
</protein>
<reference evidence="2" key="1">
    <citation type="submission" date="2019-08" db="EMBL/GenBank/DDBJ databases">
        <authorList>
            <person name="Kucharzyk K."/>
            <person name="Murdoch R.W."/>
            <person name="Higgins S."/>
            <person name="Loffler F."/>
        </authorList>
    </citation>
    <scope>NUCLEOTIDE SEQUENCE</scope>
</reference>
<feature type="region of interest" description="Disordered" evidence="1">
    <location>
        <begin position="1"/>
        <end position="20"/>
    </location>
</feature>
<accession>A0A645AAC2</accession>
<organism evidence="2">
    <name type="scientific">bioreactor metagenome</name>
    <dbReference type="NCBI Taxonomy" id="1076179"/>
    <lineage>
        <taxon>unclassified sequences</taxon>
        <taxon>metagenomes</taxon>
        <taxon>ecological metagenomes</taxon>
    </lineage>
</organism>
<sequence length="156" mass="17344">MGKVNAAAHGHAVDRGNQADDKQHSVFHIRFRQLAGHKQIQKAKVLHKHVERGDHQQKPSGARRVSALLPAARSHLIPKLLNDCGKLLNGDNIRVVGDCRRSGGVAYIRLLNARSASQLFFNFILAVHARHAVDMQFFGFDPCVHITPSFHPWAKA</sequence>
<gene>
    <name evidence="2" type="ORF">SDC9_94489</name>
</gene>
<feature type="compositionally biased region" description="Basic and acidic residues" evidence="1">
    <location>
        <begin position="11"/>
        <end position="20"/>
    </location>
</feature>
<dbReference type="AlphaFoldDB" id="A0A645AAC2"/>
<comment type="caution">
    <text evidence="2">The sequence shown here is derived from an EMBL/GenBank/DDBJ whole genome shotgun (WGS) entry which is preliminary data.</text>
</comment>
<evidence type="ECO:0000313" key="2">
    <source>
        <dbReference type="EMBL" id="MPM47773.1"/>
    </source>
</evidence>
<name>A0A645AAC2_9ZZZZ</name>
<dbReference type="EMBL" id="VSSQ01011812">
    <property type="protein sequence ID" value="MPM47773.1"/>
    <property type="molecule type" value="Genomic_DNA"/>
</dbReference>